<proteinExistence type="predicted"/>
<evidence type="ECO:0000313" key="2">
    <source>
        <dbReference type="Proteomes" id="UP001239111"/>
    </source>
</evidence>
<dbReference type="EMBL" id="CM056743">
    <property type="protein sequence ID" value="KAJ8671702.1"/>
    <property type="molecule type" value="Genomic_DNA"/>
</dbReference>
<evidence type="ECO:0000313" key="1">
    <source>
        <dbReference type="EMBL" id="KAJ8671702.1"/>
    </source>
</evidence>
<dbReference type="Proteomes" id="UP001239111">
    <property type="component" value="Chromosome 3"/>
</dbReference>
<gene>
    <name evidence="1" type="ORF">QAD02_002961</name>
</gene>
<reference evidence="1" key="1">
    <citation type="submission" date="2023-04" db="EMBL/GenBank/DDBJ databases">
        <title>A chromosome-level genome assembly of the parasitoid wasp Eretmocerus hayati.</title>
        <authorList>
            <person name="Zhong Y."/>
            <person name="Liu S."/>
            <person name="Liu Y."/>
        </authorList>
    </citation>
    <scope>NUCLEOTIDE SEQUENCE</scope>
    <source>
        <strain evidence="1">ZJU_SS_LIU_2023</strain>
    </source>
</reference>
<protein>
    <submittedName>
        <fullName evidence="1">Uncharacterized protein</fullName>
    </submittedName>
</protein>
<keyword evidence="2" id="KW-1185">Reference proteome</keyword>
<name>A0ACC2NKT1_9HYME</name>
<accession>A0ACC2NKT1</accession>
<sequence length="132" mass="14877">MQAYCSEKFDRTGTLKCSVCQTVNAALEIYTSFGSYVCFNSADVYSDHEDWWAHVTSIPTTLVIQGNDYILAGLIGMQPDHFVAYCRTINGSWKVKDNVKFYGYDLSERAGIIRIALILYVRRDVPLASARS</sequence>
<comment type="caution">
    <text evidence="1">The sequence shown here is derived from an EMBL/GenBank/DDBJ whole genome shotgun (WGS) entry which is preliminary data.</text>
</comment>
<organism evidence="1 2">
    <name type="scientific">Eretmocerus hayati</name>
    <dbReference type="NCBI Taxonomy" id="131215"/>
    <lineage>
        <taxon>Eukaryota</taxon>
        <taxon>Metazoa</taxon>
        <taxon>Ecdysozoa</taxon>
        <taxon>Arthropoda</taxon>
        <taxon>Hexapoda</taxon>
        <taxon>Insecta</taxon>
        <taxon>Pterygota</taxon>
        <taxon>Neoptera</taxon>
        <taxon>Endopterygota</taxon>
        <taxon>Hymenoptera</taxon>
        <taxon>Apocrita</taxon>
        <taxon>Proctotrupomorpha</taxon>
        <taxon>Chalcidoidea</taxon>
        <taxon>Aphelinidae</taxon>
        <taxon>Aphelininae</taxon>
        <taxon>Eretmocerus</taxon>
    </lineage>
</organism>